<dbReference type="SUPFAM" id="SSF74653">
    <property type="entry name" value="TolA/TonB C-terminal domain"/>
    <property type="match status" value="1"/>
</dbReference>
<evidence type="ECO:0000313" key="6">
    <source>
        <dbReference type="EMBL" id="NIJ24249.1"/>
    </source>
</evidence>
<dbReference type="Proteomes" id="UP000788153">
    <property type="component" value="Unassembled WGS sequence"/>
</dbReference>
<dbReference type="Pfam" id="PF03544">
    <property type="entry name" value="TonB_C"/>
    <property type="match status" value="1"/>
</dbReference>
<proteinExistence type="predicted"/>
<organism evidence="6 7">
    <name type="scientific">Sphingomonas japonica</name>
    <dbReference type="NCBI Taxonomy" id="511662"/>
    <lineage>
        <taxon>Bacteria</taxon>
        <taxon>Pseudomonadati</taxon>
        <taxon>Pseudomonadota</taxon>
        <taxon>Alphaproteobacteria</taxon>
        <taxon>Sphingomonadales</taxon>
        <taxon>Sphingomonadaceae</taxon>
        <taxon>Sphingomonas</taxon>
    </lineage>
</organism>
<dbReference type="NCBIfam" id="TIGR01352">
    <property type="entry name" value="tonB_Cterm"/>
    <property type="match status" value="1"/>
</dbReference>
<evidence type="ECO:0000259" key="5">
    <source>
        <dbReference type="PROSITE" id="PS52015"/>
    </source>
</evidence>
<dbReference type="PROSITE" id="PS52015">
    <property type="entry name" value="TONB_CTD"/>
    <property type="match status" value="1"/>
</dbReference>
<keyword evidence="3" id="KW-1133">Transmembrane helix</keyword>
<feature type="domain" description="TonB C-terminal" evidence="5">
    <location>
        <begin position="136"/>
        <end position="232"/>
    </location>
</feature>
<accession>A0ABX0U151</accession>
<name>A0ABX0U151_9SPHN</name>
<sequence length="232" mass="25491">MCLLTRSYADGAEKAELGFRLAPGDDQVEVVLLRFEQPTKGWRRGSVSMSFGADKLLSSRNGVSLPVPNTDQRLLRFFISRSGLETLGKESAVTIEEHRQPPVAMTLTSAGKAVAALRKCESDQIRGWGIDPDMLATRPVPIGDMSDWYAYPLRAASEGQHGETIIRWRIATDGRAKDCAVLRSSGNSVLDSAACEQLVARGRYRPAIAKSGKPMDWFESRRIVWSIAPIGL</sequence>
<evidence type="ECO:0000256" key="1">
    <source>
        <dbReference type="ARBA" id="ARBA00004167"/>
    </source>
</evidence>
<evidence type="ECO:0000256" key="3">
    <source>
        <dbReference type="ARBA" id="ARBA00022989"/>
    </source>
</evidence>
<dbReference type="RefSeq" id="WP_166745470.1">
    <property type="nucleotide sequence ID" value="NZ_BAAAEV010000001.1"/>
</dbReference>
<evidence type="ECO:0000256" key="2">
    <source>
        <dbReference type="ARBA" id="ARBA00022692"/>
    </source>
</evidence>
<reference evidence="6 7" key="1">
    <citation type="submission" date="2020-03" db="EMBL/GenBank/DDBJ databases">
        <title>Genomic Encyclopedia of Type Strains, Phase IV (KMG-IV): sequencing the most valuable type-strain genomes for metagenomic binning, comparative biology and taxonomic classification.</title>
        <authorList>
            <person name="Goeker M."/>
        </authorList>
    </citation>
    <scope>NUCLEOTIDE SEQUENCE [LARGE SCALE GENOMIC DNA]</scope>
    <source>
        <strain evidence="6 7">DSM 22753</strain>
    </source>
</reference>
<dbReference type="InterPro" id="IPR006260">
    <property type="entry name" value="TonB/TolA_C"/>
</dbReference>
<keyword evidence="7" id="KW-1185">Reference proteome</keyword>
<keyword evidence="2" id="KW-0812">Transmembrane</keyword>
<dbReference type="InterPro" id="IPR037682">
    <property type="entry name" value="TonB_C"/>
</dbReference>
<evidence type="ECO:0000256" key="4">
    <source>
        <dbReference type="ARBA" id="ARBA00023136"/>
    </source>
</evidence>
<keyword evidence="4" id="KW-0472">Membrane</keyword>
<protein>
    <submittedName>
        <fullName evidence="6">TonB family protein</fullName>
    </submittedName>
</protein>
<comment type="caution">
    <text evidence="6">The sequence shown here is derived from an EMBL/GenBank/DDBJ whole genome shotgun (WGS) entry which is preliminary data.</text>
</comment>
<gene>
    <name evidence="6" type="ORF">FHT01_001791</name>
</gene>
<evidence type="ECO:0000313" key="7">
    <source>
        <dbReference type="Proteomes" id="UP000788153"/>
    </source>
</evidence>
<dbReference type="Gene3D" id="3.30.1150.10">
    <property type="match status" value="1"/>
</dbReference>
<comment type="subcellular location">
    <subcellularLocation>
        <location evidence="1">Membrane</location>
        <topology evidence="1">Single-pass membrane protein</topology>
    </subcellularLocation>
</comment>
<dbReference type="EMBL" id="JAASQP010000001">
    <property type="protein sequence ID" value="NIJ24249.1"/>
    <property type="molecule type" value="Genomic_DNA"/>
</dbReference>